<dbReference type="Proteomes" id="UP001523262">
    <property type="component" value="Unassembled WGS sequence"/>
</dbReference>
<keyword evidence="1" id="KW-0812">Transmembrane</keyword>
<keyword evidence="1" id="KW-0472">Membrane</keyword>
<proteinExistence type="predicted"/>
<feature type="transmembrane region" description="Helical" evidence="1">
    <location>
        <begin position="6"/>
        <end position="23"/>
    </location>
</feature>
<protein>
    <submittedName>
        <fullName evidence="2">Uncharacterized protein</fullName>
    </submittedName>
</protein>
<accession>A0ABT0WCJ3</accession>
<sequence>MAVAGVVGFILIFLESMIVMYLKGYQTIEFGGLAPFINVWAMNFFFVFSILTQLTNWYENREGFEKGEEDNSY</sequence>
<feature type="transmembrane region" description="Helical" evidence="1">
    <location>
        <begin position="30"/>
        <end position="51"/>
    </location>
</feature>
<evidence type="ECO:0000313" key="3">
    <source>
        <dbReference type="Proteomes" id="UP001523262"/>
    </source>
</evidence>
<evidence type="ECO:0000313" key="2">
    <source>
        <dbReference type="EMBL" id="MCM2534045.1"/>
    </source>
</evidence>
<keyword evidence="3" id="KW-1185">Reference proteome</keyword>
<gene>
    <name evidence="2" type="ORF">NDK43_18855</name>
</gene>
<comment type="caution">
    <text evidence="2">The sequence shown here is derived from an EMBL/GenBank/DDBJ whole genome shotgun (WGS) entry which is preliminary data.</text>
</comment>
<dbReference type="EMBL" id="JAMQCR010000001">
    <property type="protein sequence ID" value="MCM2534045.1"/>
    <property type="molecule type" value="Genomic_DNA"/>
</dbReference>
<organism evidence="2 3">
    <name type="scientific">Neobacillus pocheonensis</name>
    <dbReference type="NCBI Taxonomy" id="363869"/>
    <lineage>
        <taxon>Bacteria</taxon>
        <taxon>Bacillati</taxon>
        <taxon>Bacillota</taxon>
        <taxon>Bacilli</taxon>
        <taxon>Bacillales</taxon>
        <taxon>Bacillaceae</taxon>
        <taxon>Neobacillus</taxon>
    </lineage>
</organism>
<reference evidence="2 3" key="1">
    <citation type="submission" date="2022-06" db="EMBL/GenBank/DDBJ databases">
        <authorList>
            <person name="Jeon C.O."/>
        </authorList>
    </citation>
    <scope>NUCLEOTIDE SEQUENCE [LARGE SCALE GENOMIC DNA]</scope>
    <source>
        <strain evidence="2 3">KCTC 13943</strain>
    </source>
</reference>
<keyword evidence="1" id="KW-1133">Transmembrane helix</keyword>
<name>A0ABT0WCJ3_9BACI</name>
<evidence type="ECO:0000256" key="1">
    <source>
        <dbReference type="SAM" id="Phobius"/>
    </source>
</evidence>